<dbReference type="PANTHER" id="PTHR10000:SF8">
    <property type="entry name" value="HAD SUPERFAMILY HYDROLASE-LIKE, TYPE 3"/>
    <property type="match status" value="1"/>
</dbReference>
<dbReference type="GO" id="GO:0051479">
    <property type="term" value="P:mannosylglycerate biosynthetic process"/>
    <property type="evidence" value="ECO:0007669"/>
    <property type="project" value="InterPro"/>
</dbReference>
<name>A0A3G8LX04_9GAMM</name>
<protein>
    <submittedName>
        <fullName evidence="4">HAD-IIB family hydrolase</fullName>
    </submittedName>
</protein>
<gene>
    <name evidence="4" type="ORF">EGC82_16410</name>
</gene>
<dbReference type="NCBIfam" id="NF001218">
    <property type="entry name" value="PRK00192.1-5"/>
    <property type="match status" value="1"/>
</dbReference>
<keyword evidence="2 4" id="KW-0378">Hydrolase</keyword>
<dbReference type="AlphaFoldDB" id="A0A3G8LX04"/>
<organism evidence="4 5">
    <name type="scientific">Shewanella livingstonensis</name>
    <dbReference type="NCBI Taxonomy" id="150120"/>
    <lineage>
        <taxon>Bacteria</taxon>
        <taxon>Pseudomonadati</taxon>
        <taxon>Pseudomonadota</taxon>
        <taxon>Gammaproteobacteria</taxon>
        <taxon>Alteromonadales</taxon>
        <taxon>Shewanellaceae</taxon>
        <taxon>Shewanella</taxon>
    </lineage>
</organism>
<evidence type="ECO:0000313" key="5">
    <source>
        <dbReference type="Proteomes" id="UP000278035"/>
    </source>
</evidence>
<dbReference type="SFLD" id="SFLDS00003">
    <property type="entry name" value="Haloacid_Dehalogenase"/>
    <property type="match status" value="1"/>
</dbReference>
<dbReference type="GO" id="GO:0050531">
    <property type="term" value="F:mannosyl-3-phosphoglycerate phosphatase activity"/>
    <property type="evidence" value="ECO:0007669"/>
    <property type="project" value="InterPro"/>
</dbReference>
<dbReference type="OrthoDB" id="193379at2"/>
<keyword evidence="5" id="KW-1185">Reference proteome</keyword>
<dbReference type="Gene3D" id="3.30.980.20">
    <property type="entry name" value="Putative mannosyl-3-phosphoglycerate phosphatase, domain 2"/>
    <property type="match status" value="1"/>
</dbReference>
<keyword evidence="3" id="KW-0460">Magnesium</keyword>
<sequence length="299" mass="32968">MMIKGHDMTTKPLIFTDIDGTLLDHFDYSFSDAIEVIEALNERHIPIIANTSKTFAEMEKLQQTFGFNSPFISENGAVIYIPIGYFSQQPQDTLTQGYYWVKEFCQPRQYWLELLHQHAQAFNDNFIGFSSLSVEELCEVTDLSPDNATLALVRHYGEPLLWQGDDVSKQAFIELMASVGAHTLQGGRFLHVGGDTDKGKAMQWLAAVYAEQYGTLVSTIALGDSGNDNAMLEAADIAIQIKSPVHPFPLLTTKNPSIKSSEYGPKGWAECIKQTLLSSSETSSVLAELAVSQPSFGGA</sequence>
<dbReference type="Proteomes" id="UP000278035">
    <property type="component" value="Chromosome"/>
</dbReference>
<dbReference type="GO" id="GO:0000287">
    <property type="term" value="F:magnesium ion binding"/>
    <property type="evidence" value="ECO:0007669"/>
    <property type="project" value="UniProtKB-ARBA"/>
</dbReference>
<evidence type="ECO:0000256" key="2">
    <source>
        <dbReference type="ARBA" id="ARBA00022801"/>
    </source>
</evidence>
<dbReference type="SFLD" id="SFLDG01142">
    <property type="entry name" value="C2.B.2:_Mannosyl-3-phosphoglyc"/>
    <property type="match status" value="1"/>
</dbReference>
<evidence type="ECO:0000256" key="1">
    <source>
        <dbReference type="ARBA" id="ARBA00022723"/>
    </source>
</evidence>
<evidence type="ECO:0000313" key="4">
    <source>
        <dbReference type="EMBL" id="AZG74196.1"/>
    </source>
</evidence>
<keyword evidence="1" id="KW-0479">Metal-binding</keyword>
<dbReference type="InterPro" id="IPR023214">
    <property type="entry name" value="HAD_sf"/>
</dbReference>
<dbReference type="GO" id="GO:0005829">
    <property type="term" value="C:cytosol"/>
    <property type="evidence" value="ECO:0007669"/>
    <property type="project" value="TreeGrafter"/>
</dbReference>
<dbReference type="Gene3D" id="3.40.50.1000">
    <property type="entry name" value="HAD superfamily/HAD-like"/>
    <property type="match status" value="1"/>
</dbReference>
<dbReference type="InterPro" id="IPR006381">
    <property type="entry name" value="HAD-SF-IIB-MPGP"/>
</dbReference>
<dbReference type="EMBL" id="CP034015">
    <property type="protein sequence ID" value="AZG74196.1"/>
    <property type="molecule type" value="Genomic_DNA"/>
</dbReference>
<dbReference type="SUPFAM" id="SSF56784">
    <property type="entry name" value="HAD-like"/>
    <property type="match status" value="1"/>
</dbReference>
<dbReference type="SFLD" id="SFLDG01140">
    <property type="entry name" value="C2.B:_Phosphomannomutase_and_P"/>
    <property type="match status" value="1"/>
</dbReference>
<accession>A0A3G8LX04</accession>
<dbReference type="NCBIfam" id="TIGR01486">
    <property type="entry name" value="HAD-SF-IIB-MPGP"/>
    <property type="match status" value="1"/>
</dbReference>
<dbReference type="PANTHER" id="PTHR10000">
    <property type="entry name" value="PHOSPHOSERINE PHOSPHATASE"/>
    <property type="match status" value="1"/>
</dbReference>
<dbReference type="InterPro" id="IPR006379">
    <property type="entry name" value="HAD-SF_hydro_IIB"/>
</dbReference>
<dbReference type="NCBIfam" id="TIGR01484">
    <property type="entry name" value="HAD-SF-IIB"/>
    <property type="match status" value="1"/>
</dbReference>
<dbReference type="InterPro" id="IPR036412">
    <property type="entry name" value="HAD-like_sf"/>
</dbReference>
<reference evidence="5" key="1">
    <citation type="submission" date="2018-11" db="EMBL/GenBank/DDBJ databases">
        <title>Shewanella sp. M2.</title>
        <authorList>
            <person name="Hwang Y.J."/>
            <person name="Hwang C.Y."/>
        </authorList>
    </citation>
    <scope>NUCLEOTIDE SEQUENCE [LARGE SCALE GENOMIC DNA]</scope>
    <source>
        <strain evidence="5">LMG 19866</strain>
    </source>
</reference>
<proteinExistence type="predicted"/>
<dbReference type="Pfam" id="PF08282">
    <property type="entry name" value="Hydrolase_3"/>
    <property type="match status" value="1"/>
</dbReference>
<evidence type="ECO:0000256" key="3">
    <source>
        <dbReference type="ARBA" id="ARBA00022842"/>
    </source>
</evidence>
<dbReference type="KEGG" id="slj:EGC82_16410"/>